<evidence type="ECO:0000313" key="7">
    <source>
        <dbReference type="Proteomes" id="UP001168877"/>
    </source>
</evidence>
<gene>
    <name evidence="6" type="ORF">LWI29_004010</name>
</gene>
<evidence type="ECO:0000313" key="6">
    <source>
        <dbReference type="EMBL" id="KAK0595153.1"/>
    </source>
</evidence>
<dbReference type="InterPro" id="IPR011009">
    <property type="entry name" value="Kinase-like_dom_sf"/>
</dbReference>
<dbReference type="AlphaFoldDB" id="A0AA39VXQ0"/>
<keyword evidence="3" id="KW-0547">Nucleotide-binding</keyword>
<sequence length="326" mass="35551">MNRRKLLRELGDNFSFPTTNNKDHSTNHDLKIFNFQTIAAAADNFSSTNKLGEGGFGPVYKAWQLWNEGKGLEIIDLAMDESCSSNEVLRFIHVGLLCVQDQAADRPTMSDVVSMLNNDTLLLPAPKQPTFFINGNSEELEAPEIKLKNCSINGVTSNILVSPPMLGLVEVPKSLEATLVSSPHTTPICGKGMVSSRSGGHSVCNVLPYVPAMGENTVNVGGAGSHRERQYTIEENIPILVPQLSDEITKPIQIPQVVTIVLGEESRDHFVNDRDFTNSISAHLGSGNSGNPGNNFLGKDDKFAKAQDLVDPDNNWIPVVTNRIEE</sequence>
<dbReference type="Gene3D" id="3.30.200.20">
    <property type="entry name" value="Phosphorylase Kinase, domain 1"/>
    <property type="match status" value="1"/>
</dbReference>
<dbReference type="PANTHER" id="PTHR27002:SF926">
    <property type="entry name" value="OS07G0535800 PROTEIN"/>
    <property type="match status" value="1"/>
</dbReference>
<dbReference type="PANTHER" id="PTHR27002">
    <property type="entry name" value="RECEPTOR-LIKE SERINE/THREONINE-PROTEIN KINASE SD1-8"/>
    <property type="match status" value="1"/>
</dbReference>
<evidence type="ECO:0000256" key="2">
    <source>
        <dbReference type="ARBA" id="ARBA00022679"/>
    </source>
</evidence>
<name>A0AA39VXQ0_ACESA</name>
<evidence type="ECO:0000256" key="4">
    <source>
        <dbReference type="ARBA" id="ARBA00022777"/>
    </source>
</evidence>
<organism evidence="6 7">
    <name type="scientific">Acer saccharum</name>
    <name type="common">Sugar maple</name>
    <dbReference type="NCBI Taxonomy" id="4024"/>
    <lineage>
        <taxon>Eukaryota</taxon>
        <taxon>Viridiplantae</taxon>
        <taxon>Streptophyta</taxon>
        <taxon>Embryophyta</taxon>
        <taxon>Tracheophyta</taxon>
        <taxon>Spermatophyta</taxon>
        <taxon>Magnoliopsida</taxon>
        <taxon>eudicotyledons</taxon>
        <taxon>Gunneridae</taxon>
        <taxon>Pentapetalae</taxon>
        <taxon>rosids</taxon>
        <taxon>malvids</taxon>
        <taxon>Sapindales</taxon>
        <taxon>Sapindaceae</taxon>
        <taxon>Hippocastanoideae</taxon>
        <taxon>Acereae</taxon>
        <taxon>Acer</taxon>
    </lineage>
</organism>
<accession>A0AA39VXQ0</accession>
<dbReference type="GO" id="GO:0005886">
    <property type="term" value="C:plasma membrane"/>
    <property type="evidence" value="ECO:0007669"/>
    <property type="project" value="TreeGrafter"/>
</dbReference>
<dbReference type="SUPFAM" id="SSF56112">
    <property type="entry name" value="Protein kinase-like (PK-like)"/>
    <property type="match status" value="1"/>
</dbReference>
<reference evidence="6" key="2">
    <citation type="submission" date="2023-06" db="EMBL/GenBank/DDBJ databases">
        <authorList>
            <person name="Swenson N.G."/>
            <person name="Wegrzyn J.L."/>
            <person name="Mcevoy S.L."/>
        </authorList>
    </citation>
    <scope>NUCLEOTIDE SEQUENCE</scope>
    <source>
        <strain evidence="6">NS2018</strain>
        <tissue evidence="6">Leaf</tissue>
    </source>
</reference>
<evidence type="ECO:0000256" key="3">
    <source>
        <dbReference type="ARBA" id="ARBA00022741"/>
    </source>
</evidence>
<evidence type="ECO:0000256" key="1">
    <source>
        <dbReference type="ARBA" id="ARBA00022527"/>
    </source>
</evidence>
<dbReference type="EMBL" id="JAUESC010000004">
    <property type="protein sequence ID" value="KAK0595153.1"/>
    <property type="molecule type" value="Genomic_DNA"/>
</dbReference>
<keyword evidence="2" id="KW-0808">Transferase</keyword>
<keyword evidence="5" id="KW-0067">ATP-binding</keyword>
<evidence type="ECO:0000256" key="5">
    <source>
        <dbReference type="ARBA" id="ARBA00022840"/>
    </source>
</evidence>
<dbReference type="GO" id="GO:0005524">
    <property type="term" value="F:ATP binding"/>
    <property type="evidence" value="ECO:0007669"/>
    <property type="project" value="UniProtKB-KW"/>
</dbReference>
<dbReference type="Proteomes" id="UP001168877">
    <property type="component" value="Unassembled WGS sequence"/>
</dbReference>
<protein>
    <submittedName>
        <fullName evidence="6">Uncharacterized protein</fullName>
    </submittedName>
</protein>
<proteinExistence type="predicted"/>
<reference evidence="6" key="1">
    <citation type="journal article" date="2022" name="Plant J.">
        <title>Strategies of tolerance reflected in two North American maple genomes.</title>
        <authorList>
            <person name="McEvoy S.L."/>
            <person name="Sezen U.U."/>
            <person name="Trouern-Trend A."/>
            <person name="McMahon S.M."/>
            <person name="Schaberg P.G."/>
            <person name="Yang J."/>
            <person name="Wegrzyn J.L."/>
            <person name="Swenson N.G."/>
        </authorList>
    </citation>
    <scope>NUCLEOTIDE SEQUENCE</scope>
    <source>
        <strain evidence="6">NS2018</strain>
    </source>
</reference>
<keyword evidence="1" id="KW-0723">Serine/threonine-protein kinase</keyword>
<keyword evidence="7" id="KW-1185">Reference proteome</keyword>
<comment type="caution">
    <text evidence="6">The sequence shown here is derived from an EMBL/GenBank/DDBJ whole genome shotgun (WGS) entry which is preliminary data.</text>
</comment>
<keyword evidence="4" id="KW-0418">Kinase</keyword>
<dbReference type="GO" id="GO:0004674">
    <property type="term" value="F:protein serine/threonine kinase activity"/>
    <property type="evidence" value="ECO:0007669"/>
    <property type="project" value="UniProtKB-KW"/>
</dbReference>